<proteinExistence type="predicted"/>
<protein>
    <recommendedName>
        <fullName evidence="3">DUF192 domain-containing protein</fullName>
    </recommendedName>
</protein>
<dbReference type="EMBL" id="JACGWV010000003">
    <property type="protein sequence ID" value="MBA8811702.1"/>
    <property type="molecule type" value="Genomic_DNA"/>
</dbReference>
<dbReference type="InterPro" id="IPR038695">
    <property type="entry name" value="Saro_0823-like_sf"/>
</dbReference>
<evidence type="ECO:0000313" key="1">
    <source>
        <dbReference type="EMBL" id="MBA8811702.1"/>
    </source>
</evidence>
<dbReference type="Gene3D" id="2.60.120.1140">
    <property type="entry name" value="Protein of unknown function DUF192"/>
    <property type="match status" value="1"/>
</dbReference>
<evidence type="ECO:0000313" key="2">
    <source>
        <dbReference type="Proteomes" id="UP000540568"/>
    </source>
</evidence>
<gene>
    <name evidence="1" type="ORF">FHX71_005709</name>
</gene>
<sequence length="118" mass="12898">MTEIRLLVDGEAVADVVVAETVLARARGLLFRRVLPEALLLRPCSSVHGAWMRVPLDVALVSRDMRVLRTRVLRPWGMTAPFRGTTQVLEAPVGSFERWGLEVGSELRLAAAPSGALP</sequence>
<evidence type="ECO:0008006" key="3">
    <source>
        <dbReference type="Google" id="ProtNLM"/>
    </source>
</evidence>
<dbReference type="InterPro" id="IPR003795">
    <property type="entry name" value="DUF192"/>
</dbReference>
<name>A0A7W3JF50_9MICO</name>
<dbReference type="RefSeq" id="WP_182620786.1">
    <property type="nucleotide sequence ID" value="NZ_BAAATF010000001.1"/>
</dbReference>
<reference evidence="1 2" key="1">
    <citation type="submission" date="2020-07" db="EMBL/GenBank/DDBJ databases">
        <title>Sequencing the genomes of 1000 actinobacteria strains.</title>
        <authorList>
            <person name="Klenk H.-P."/>
        </authorList>
    </citation>
    <scope>NUCLEOTIDE SEQUENCE [LARGE SCALE GENOMIC DNA]</scope>
    <source>
        <strain evidence="1 2">DSM 44121</strain>
    </source>
</reference>
<accession>A0A7W3JF50</accession>
<dbReference type="Proteomes" id="UP000540568">
    <property type="component" value="Unassembled WGS sequence"/>
</dbReference>
<dbReference type="AlphaFoldDB" id="A0A7W3JF50"/>
<dbReference type="Pfam" id="PF02643">
    <property type="entry name" value="DUF192"/>
    <property type="match status" value="1"/>
</dbReference>
<keyword evidence="2" id="KW-1185">Reference proteome</keyword>
<comment type="caution">
    <text evidence="1">The sequence shown here is derived from an EMBL/GenBank/DDBJ whole genome shotgun (WGS) entry which is preliminary data.</text>
</comment>
<organism evidence="1 2">
    <name type="scientific">Promicromonospora sukumoe</name>
    <dbReference type="NCBI Taxonomy" id="88382"/>
    <lineage>
        <taxon>Bacteria</taxon>
        <taxon>Bacillati</taxon>
        <taxon>Actinomycetota</taxon>
        <taxon>Actinomycetes</taxon>
        <taxon>Micrococcales</taxon>
        <taxon>Promicromonosporaceae</taxon>
        <taxon>Promicromonospora</taxon>
    </lineage>
</organism>